<keyword evidence="1" id="KW-1133">Transmembrane helix</keyword>
<dbReference type="EMBL" id="LYPA01000019">
    <property type="protein sequence ID" value="OBR69312.1"/>
    <property type="molecule type" value="Genomic_DNA"/>
</dbReference>
<evidence type="ECO:0000313" key="3">
    <source>
        <dbReference type="Proteomes" id="UP000092024"/>
    </source>
</evidence>
<keyword evidence="3" id="KW-1185">Reference proteome</keyword>
<dbReference type="AlphaFoldDB" id="A0A1A5YUL6"/>
<sequence>MYVLGGYLFILNAYTFMLMGVDKRRAARRESRRRVPEKHFFTAAFIGGAAGVWAGMKWWRHKTQHRAFSVGIPYLLAIHLIALIVLGWLLAKNAAG</sequence>
<organism evidence="2 3">
    <name type="scientific">Paenibacillus oryzae</name>
    <dbReference type="NCBI Taxonomy" id="1844972"/>
    <lineage>
        <taxon>Bacteria</taxon>
        <taxon>Bacillati</taxon>
        <taxon>Bacillota</taxon>
        <taxon>Bacilli</taxon>
        <taxon>Bacillales</taxon>
        <taxon>Paenibacillaceae</taxon>
        <taxon>Paenibacillus</taxon>
    </lineage>
</organism>
<dbReference type="Pfam" id="PF06961">
    <property type="entry name" value="DUF1294"/>
    <property type="match status" value="1"/>
</dbReference>
<evidence type="ECO:0000256" key="1">
    <source>
        <dbReference type="SAM" id="Phobius"/>
    </source>
</evidence>
<feature type="transmembrane region" description="Helical" evidence="1">
    <location>
        <begin position="41"/>
        <end position="59"/>
    </location>
</feature>
<feature type="transmembrane region" description="Helical" evidence="1">
    <location>
        <begin position="71"/>
        <end position="91"/>
    </location>
</feature>
<evidence type="ECO:0008006" key="4">
    <source>
        <dbReference type="Google" id="ProtNLM"/>
    </source>
</evidence>
<accession>A0A1A5YUL6</accession>
<keyword evidence="1" id="KW-0472">Membrane</keyword>
<dbReference type="InterPro" id="IPR010718">
    <property type="entry name" value="DUF1294"/>
</dbReference>
<name>A0A1A5YUL6_9BACL</name>
<gene>
    <name evidence="2" type="ORF">A7K91_02660</name>
</gene>
<protein>
    <recommendedName>
        <fullName evidence="4">DUF1294 domain-containing protein</fullName>
    </recommendedName>
</protein>
<feature type="transmembrane region" description="Helical" evidence="1">
    <location>
        <begin position="6"/>
        <end position="21"/>
    </location>
</feature>
<comment type="caution">
    <text evidence="2">The sequence shown here is derived from an EMBL/GenBank/DDBJ whole genome shotgun (WGS) entry which is preliminary data.</text>
</comment>
<proteinExistence type="predicted"/>
<evidence type="ECO:0000313" key="2">
    <source>
        <dbReference type="EMBL" id="OBR69312.1"/>
    </source>
</evidence>
<dbReference type="STRING" id="1844972.A7K91_02660"/>
<dbReference type="Proteomes" id="UP000092024">
    <property type="component" value="Unassembled WGS sequence"/>
</dbReference>
<reference evidence="2 3" key="1">
    <citation type="submission" date="2016-05" db="EMBL/GenBank/DDBJ databases">
        <title>Paenibacillus oryzae. sp. nov., isolated from the rice root.</title>
        <authorList>
            <person name="Zhang J."/>
            <person name="Zhang X."/>
        </authorList>
    </citation>
    <scope>NUCLEOTIDE SEQUENCE [LARGE SCALE GENOMIC DNA]</scope>
    <source>
        <strain evidence="2 3">1DrF-4</strain>
    </source>
</reference>
<keyword evidence="1" id="KW-0812">Transmembrane</keyword>